<dbReference type="EMBL" id="AJAN01000001">
    <property type="protein sequence ID" value="EOH94670.1"/>
    <property type="molecule type" value="Genomic_DNA"/>
</dbReference>
<accession>A0ABN0KKD0</accession>
<dbReference type="Gene3D" id="1.10.10.10">
    <property type="entry name" value="Winged helix-like DNA-binding domain superfamily/Winged helix DNA-binding domain"/>
    <property type="match status" value="1"/>
</dbReference>
<dbReference type="InterPro" id="IPR036597">
    <property type="entry name" value="Fido-like_dom_sf"/>
</dbReference>
<dbReference type="Proteomes" id="UP000013866">
    <property type="component" value="Unassembled WGS sequence"/>
</dbReference>
<dbReference type="Pfam" id="PF02661">
    <property type="entry name" value="Fic"/>
    <property type="match status" value="1"/>
</dbReference>
<gene>
    <name evidence="2" type="ORF">UAO_00060</name>
</gene>
<dbReference type="PROSITE" id="PS51459">
    <property type="entry name" value="FIDO"/>
    <property type="match status" value="1"/>
</dbReference>
<evidence type="ECO:0000313" key="3">
    <source>
        <dbReference type="Proteomes" id="UP000013866"/>
    </source>
</evidence>
<feature type="domain" description="Fido" evidence="1">
    <location>
        <begin position="110"/>
        <end position="268"/>
    </location>
</feature>
<evidence type="ECO:0000313" key="2">
    <source>
        <dbReference type="EMBL" id="EOH94670.1"/>
    </source>
</evidence>
<dbReference type="RefSeq" id="WP_010750083.1">
    <property type="nucleotide sequence ID" value="NZ_KB946270.1"/>
</dbReference>
<dbReference type="PANTHER" id="PTHR13504">
    <property type="entry name" value="FIDO DOMAIN-CONTAINING PROTEIN DDB_G0283145"/>
    <property type="match status" value="1"/>
</dbReference>
<sequence>MAVKEFDYRELHKLTLSYDLLNILTKIHEYKGKQELYIATKPEILNKLTDLALIQSTEASNKIEGIATTDGRLKQIVAEKVNPRNRDEEEIAGYRDVLKLIHDSYEYIRVVPNDILMLHKNLYNYSAKSYKGKFKSGDNVITEKDLEGKERVRFIPAPAYLTPDLIEGLCYQYNQAIQKAEIDPLLLIPCFVLDFLSIHPFSDGNGRMSRLLTLLLLYKSGYLVGKYISIEMLIEKSKQTYYEALEASSVGWLENEQDYTPFVRYLVGIILRAYENFSDRFEMIINRELTPAERVVEELEKSFDPLSRADLESLLPDISQRTIERALAELQTENKVQKVGQGRSTKYQLINEFKS</sequence>
<dbReference type="InterPro" id="IPR040198">
    <property type="entry name" value="Fido_containing"/>
</dbReference>
<dbReference type="Gene3D" id="1.10.3290.10">
    <property type="entry name" value="Fido-like domain"/>
    <property type="match status" value="1"/>
</dbReference>
<keyword evidence="3" id="KW-1185">Reference proteome</keyword>
<dbReference type="SUPFAM" id="SSF140931">
    <property type="entry name" value="Fic-like"/>
    <property type="match status" value="1"/>
</dbReference>
<dbReference type="InterPro" id="IPR003812">
    <property type="entry name" value="Fido"/>
</dbReference>
<evidence type="ECO:0000259" key="1">
    <source>
        <dbReference type="PROSITE" id="PS51459"/>
    </source>
</evidence>
<reference evidence="2 3" key="1">
    <citation type="submission" date="2013-02" db="EMBL/GenBank/DDBJ databases">
        <title>The Genome Sequence of Enterococcus villorum ATCC_700913.</title>
        <authorList>
            <consortium name="The Broad Institute Genome Sequencing Platform"/>
            <consortium name="The Broad Institute Genome Sequencing Center for Infectious Disease"/>
            <person name="Earl A.M."/>
            <person name="Gilmore M.S."/>
            <person name="Lebreton F."/>
            <person name="Walker B."/>
            <person name="Young S.K."/>
            <person name="Zeng Q."/>
            <person name="Gargeya S."/>
            <person name="Fitzgerald M."/>
            <person name="Haas B."/>
            <person name="Abouelleil A."/>
            <person name="Alvarado L."/>
            <person name="Arachchi H.M."/>
            <person name="Berlin A.M."/>
            <person name="Chapman S.B."/>
            <person name="Dewar J."/>
            <person name="Goldberg J."/>
            <person name="Griggs A."/>
            <person name="Gujja S."/>
            <person name="Hansen M."/>
            <person name="Howarth C."/>
            <person name="Imamovic A."/>
            <person name="Larimer J."/>
            <person name="McCowan C."/>
            <person name="Murphy C."/>
            <person name="Neiman D."/>
            <person name="Pearson M."/>
            <person name="Priest M."/>
            <person name="Roberts A."/>
            <person name="Saif S."/>
            <person name="Shea T."/>
            <person name="Sisk P."/>
            <person name="Sykes S."/>
            <person name="Wortman J."/>
            <person name="Nusbaum C."/>
            <person name="Birren B."/>
        </authorList>
    </citation>
    <scope>NUCLEOTIDE SEQUENCE [LARGE SCALE GENOMIC DNA]</scope>
    <source>
        <strain evidence="2 3">ATCC 700913</strain>
    </source>
</reference>
<dbReference type="InterPro" id="IPR036388">
    <property type="entry name" value="WH-like_DNA-bd_sf"/>
</dbReference>
<name>A0ABN0KKD0_9ENTE</name>
<comment type="caution">
    <text evidence="2">The sequence shown here is derived from an EMBL/GenBank/DDBJ whole genome shotgun (WGS) entry which is preliminary data.</text>
</comment>
<proteinExistence type="predicted"/>
<organism evidence="2 3">
    <name type="scientific">Enterococcus villorum ATCC 700913</name>
    <dbReference type="NCBI Taxonomy" id="1158604"/>
    <lineage>
        <taxon>Bacteria</taxon>
        <taxon>Bacillati</taxon>
        <taxon>Bacillota</taxon>
        <taxon>Bacilli</taxon>
        <taxon>Lactobacillales</taxon>
        <taxon>Enterococcaceae</taxon>
        <taxon>Enterococcus</taxon>
    </lineage>
</organism>
<dbReference type="PANTHER" id="PTHR13504:SF38">
    <property type="entry name" value="FIDO DOMAIN-CONTAINING PROTEIN"/>
    <property type="match status" value="1"/>
</dbReference>
<protein>
    <recommendedName>
        <fullName evidence="1">Fido domain-containing protein</fullName>
    </recommendedName>
</protein>